<feature type="non-terminal residue" evidence="3">
    <location>
        <position position="1"/>
    </location>
</feature>
<gene>
    <name evidence="3" type="ORF">BJ554DRAFT_5244</name>
</gene>
<keyword evidence="4" id="KW-1185">Reference proteome</keyword>
<evidence type="ECO:0000313" key="4">
    <source>
        <dbReference type="Proteomes" id="UP000673691"/>
    </source>
</evidence>
<sequence>GRAASAALCFLSLSSSFRAAPAAEEFEAASQSYRRRSECDARARLSTGSSRVPCGPEANFAFSAARTRSAFGVGFTADTVRQRAGGGNYRTRHFGGARGTRNSKRGERWLPGHHRGVQLGFGSTNATCPAPLPRTSVSAASTRPPSHNVVLCVRCPCVHPVHLHREASRCRHPSDIYGLLGAPVVRLPQFARGCSCVRCRSANARTSMHSARADDPVHPLRVEVLRRPRGRKYRSLRRRSPITSSTSTCRLHQLMIDAFLQVMNWPASFWLPADPRDLEFLFLPSDTQYCGPAGPEDRDYDPRPAPVADDSYTQVRVLMPPVSPPQPDAELADDAPAAISPRARNSWFPELRQSAESYNFLRRLAVAREDPPIDMSRVDQGQTRSQNFLISDIWRDVPRDDDDNPEGGGRDEGALPPSDHVTRSQARASHASASTTRHTPAPATSGSTSASTTSRRIATATAPSSHRSTRSRTTTAVAFLSSTSVFSVPMPLATSEPSSVTAPAPPSASGSSSATVAPGGSSSSSNTSAPGSAAADMPPAP</sequence>
<feature type="region of interest" description="Disordered" evidence="1">
    <location>
        <begin position="373"/>
        <end position="474"/>
    </location>
</feature>
<dbReference type="Proteomes" id="UP000673691">
    <property type="component" value="Unassembled WGS sequence"/>
</dbReference>
<name>A0A8H8A0I7_9FUNG</name>
<feature type="compositionally biased region" description="Polar residues" evidence="1">
    <location>
        <begin position="379"/>
        <end position="389"/>
    </location>
</feature>
<feature type="region of interest" description="Disordered" evidence="1">
    <location>
        <begin position="86"/>
        <end position="106"/>
    </location>
</feature>
<evidence type="ECO:0000256" key="2">
    <source>
        <dbReference type="SAM" id="SignalP"/>
    </source>
</evidence>
<reference evidence="3 4" key="1">
    <citation type="journal article" name="Sci. Rep.">
        <title>Genome-scale phylogenetic analyses confirm Olpidium as the closest living zoosporic fungus to the non-flagellated, terrestrial fungi.</title>
        <authorList>
            <person name="Chang Y."/>
            <person name="Rochon D."/>
            <person name="Sekimoto S."/>
            <person name="Wang Y."/>
            <person name="Chovatia M."/>
            <person name="Sandor L."/>
            <person name="Salamov A."/>
            <person name="Grigoriev I.V."/>
            <person name="Stajich J.E."/>
            <person name="Spatafora J.W."/>
        </authorList>
    </citation>
    <scope>NUCLEOTIDE SEQUENCE [LARGE SCALE GENOMIC DNA]</scope>
    <source>
        <strain evidence="3">S191</strain>
    </source>
</reference>
<feature type="compositionally biased region" description="Low complexity" evidence="1">
    <location>
        <begin position="423"/>
        <end position="474"/>
    </location>
</feature>
<organism evidence="3 4">
    <name type="scientific">Olpidium bornovanus</name>
    <dbReference type="NCBI Taxonomy" id="278681"/>
    <lineage>
        <taxon>Eukaryota</taxon>
        <taxon>Fungi</taxon>
        <taxon>Fungi incertae sedis</taxon>
        <taxon>Olpidiomycota</taxon>
        <taxon>Olpidiomycotina</taxon>
        <taxon>Olpidiomycetes</taxon>
        <taxon>Olpidiales</taxon>
        <taxon>Olpidiaceae</taxon>
        <taxon>Olpidium</taxon>
    </lineage>
</organism>
<dbReference type="AlphaFoldDB" id="A0A8H8A0I7"/>
<feature type="chain" id="PRO_5034002096" evidence="2">
    <location>
        <begin position="23"/>
        <end position="541"/>
    </location>
</feature>
<feature type="signal peptide" evidence="2">
    <location>
        <begin position="1"/>
        <end position="22"/>
    </location>
</feature>
<feature type="compositionally biased region" description="Low complexity" evidence="1">
    <location>
        <begin position="493"/>
        <end position="535"/>
    </location>
</feature>
<evidence type="ECO:0000256" key="1">
    <source>
        <dbReference type="SAM" id="MobiDB-lite"/>
    </source>
</evidence>
<dbReference type="EMBL" id="JAEFCI010002162">
    <property type="protein sequence ID" value="KAG5462423.1"/>
    <property type="molecule type" value="Genomic_DNA"/>
</dbReference>
<protein>
    <submittedName>
        <fullName evidence="3">Uncharacterized protein</fullName>
    </submittedName>
</protein>
<proteinExistence type="predicted"/>
<evidence type="ECO:0000313" key="3">
    <source>
        <dbReference type="EMBL" id="KAG5462423.1"/>
    </source>
</evidence>
<comment type="caution">
    <text evidence="3">The sequence shown here is derived from an EMBL/GenBank/DDBJ whole genome shotgun (WGS) entry which is preliminary data.</text>
</comment>
<feature type="region of interest" description="Disordered" evidence="1">
    <location>
        <begin position="489"/>
        <end position="541"/>
    </location>
</feature>
<keyword evidence="2" id="KW-0732">Signal</keyword>
<accession>A0A8H8A0I7</accession>